<sequence>MINESSSLIDNQIQNKSSNQQLTNFEKTKINQLITTYQFPKSLTENLMIFDISQKNQITKNIPENILQNCALYDSKFNLAKKIASFQSHQFVLDLITQKENQIFQNPSWLLRIIRNDIQLLQVISIKFLCDLVFFQIKSLVGDENRNSRKIQKIDLFNDILSINNKTKTDEKNNNDSLNCKKNFINIIDYLSIHLCSRNSHKRALWRRFLRTLLLNYQNKTCFDYSNDCLTFETVSAICDSIFYQNIQDDFHNFIKKILLFETDSCSLIGYITFLHQNSAKDLDKFLTNFISKRELVLSYLLHEPQICDIFIQNIHSNDKKSLVTLLALYVKSRQNDENLIKKLSKLILHKEKKRKIN</sequence>
<dbReference type="EMBL" id="JAPDFW010000095">
    <property type="protein sequence ID" value="KAJ5070447.1"/>
    <property type="molecule type" value="Genomic_DNA"/>
</dbReference>
<keyword evidence="2" id="KW-1185">Reference proteome</keyword>
<reference evidence="1" key="1">
    <citation type="submission" date="2022-10" db="EMBL/GenBank/DDBJ databases">
        <title>Novel sulphate-reducing endosymbionts in the free-living metamonad Anaeramoeba.</title>
        <authorList>
            <person name="Jerlstrom-Hultqvist J."/>
            <person name="Cepicka I."/>
            <person name="Gallot-Lavallee L."/>
            <person name="Salas-Leiva D."/>
            <person name="Curtis B.A."/>
            <person name="Zahonova K."/>
            <person name="Pipaliya S."/>
            <person name="Dacks J."/>
            <person name="Roger A.J."/>
        </authorList>
    </citation>
    <scope>NUCLEOTIDE SEQUENCE</scope>
    <source>
        <strain evidence="1">BMAN</strain>
    </source>
</reference>
<protein>
    <submittedName>
        <fullName evidence="1">Uncharacterized protein</fullName>
    </submittedName>
</protein>
<dbReference type="Proteomes" id="UP001149090">
    <property type="component" value="Unassembled WGS sequence"/>
</dbReference>
<name>A0A9Q0LCP0_ANAIG</name>
<proteinExistence type="predicted"/>
<comment type="caution">
    <text evidence="1">The sequence shown here is derived from an EMBL/GenBank/DDBJ whole genome shotgun (WGS) entry which is preliminary data.</text>
</comment>
<evidence type="ECO:0000313" key="1">
    <source>
        <dbReference type="EMBL" id="KAJ5070447.1"/>
    </source>
</evidence>
<evidence type="ECO:0000313" key="2">
    <source>
        <dbReference type="Proteomes" id="UP001149090"/>
    </source>
</evidence>
<dbReference type="AlphaFoldDB" id="A0A9Q0LCP0"/>
<organism evidence="1 2">
    <name type="scientific">Anaeramoeba ignava</name>
    <name type="common">Anaerobic marine amoeba</name>
    <dbReference type="NCBI Taxonomy" id="1746090"/>
    <lineage>
        <taxon>Eukaryota</taxon>
        <taxon>Metamonada</taxon>
        <taxon>Anaeramoebidae</taxon>
        <taxon>Anaeramoeba</taxon>
    </lineage>
</organism>
<gene>
    <name evidence="1" type="ORF">M0811_10919</name>
</gene>
<accession>A0A9Q0LCP0</accession>